<dbReference type="InterPro" id="IPR018841">
    <property type="entry name" value="DUF2442"/>
</dbReference>
<gene>
    <name evidence="2" type="ORF">SAMN05216598_4687</name>
</gene>
<feature type="region of interest" description="Disordered" evidence="1">
    <location>
        <begin position="1"/>
        <end position="25"/>
    </location>
</feature>
<keyword evidence="3" id="KW-1185">Reference proteome</keyword>
<protein>
    <recommendedName>
        <fullName evidence="4">DUF2442 domain-containing protein</fullName>
    </recommendedName>
</protein>
<proteinExistence type="predicted"/>
<dbReference type="AlphaFoldDB" id="A0A1H1YXD3"/>
<dbReference type="RefSeq" id="WP_090209302.1">
    <property type="nucleotide sequence ID" value="NZ_CP087202.1"/>
</dbReference>
<feature type="region of interest" description="Disordered" evidence="1">
    <location>
        <begin position="99"/>
        <end position="134"/>
    </location>
</feature>
<dbReference type="EMBL" id="LT629777">
    <property type="protein sequence ID" value="SDT26063.1"/>
    <property type="molecule type" value="Genomic_DNA"/>
</dbReference>
<dbReference type="Proteomes" id="UP000199524">
    <property type="component" value="Chromosome I"/>
</dbReference>
<evidence type="ECO:0008006" key="4">
    <source>
        <dbReference type="Google" id="ProtNLM"/>
    </source>
</evidence>
<dbReference type="Pfam" id="PF10387">
    <property type="entry name" value="DUF2442"/>
    <property type="match status" value="1"/>
</dbReference>
<evidence type="ECO:0000313" key="3">
    <source>
        <dbReference type="Proteomes" id="UP000199524"/>
    </source>
</evidence>
<feature type="compositionally biased region" description="Basic and acidic residues" evidence="1">
    <location>
        <begin position="111"/>
        <end position="122"/>
    </location>
</feature>
<evidence type="ECO:0000256" key="1">
    <source>
        <dbReference type="SAM" id="MobiDB-lite"/>
    </source>
</evidence>
<dbReference type="Gene3D" id="3.30.2020.40">
    <property type="entry name" value="Uncharacterised protein PF10387, DUF2442"/>
    <property type="match status" value="1"/>
</dbReference>
<evidence type="ECO:0000313" key="2">
    <source>
        <dbReference type="EMBL" id="SDT26063.1"/>
    </source>
</evidence>
<name>A0A1H1YXD3_9PSED</name>
<accession>A0A1H1YXD3</accession>
<organism evidence="2 3">
    <name type="scientific">Pseudomonas asplenii</name>
    <dbReference type="NCBI Taxonomy" id="53407"/>
    <lineage>
        <taxon>Bacteria</taxon>
        <taxon>Pseudomonadati</taxon>
        <taxon>Pseudomonadota</taxon>
        <taxon>Gammaproteobacteria</taxon>
        <taxon>Pseudomonadales</taxon>
        <taxon>Pseudomonadaceae</taxon>
        <taxon>Pseudomonas</taxon>
    </lineage>
</organism>
<reference evidence="3" key="1">
    <citation type="submission" date="2016-10" db="EMBL/GenBank/DDBJ databases">
        <authorList>
            <person name="Varghese N."/>
            <person name="Submissions S."/>
        </authorList>
    </citation>
    <scope>NUCLEOTIDE SEQUENCE [LARGE SCALE GENOMIC DNA]</scope>
    <source>
        <strain evidence="3">ATCC 23835</strain>
    </source>
</reference>
<sequence length="134" mass="14198">MTFTELEFKQANAPQPKVPRAQEAHYDPASDCVVIRLDSGVSLSFPPRLAQGLADAKPAQLAQIDISPSGQGLHFPALDVDLHLPALIHGVLGSASWMAGQLGKKGGSRSTEAKSRAARENGKLGGRPRKRPAL</sequence>
<dbReference type="GeneID" id="300209564"/>